<accession>A0A9W5LFP5</accession>
<keyword evidence="2" id="KW-1185">Reference proteome</keyword>
<protein>
    <submittedName>
        <fullName evidence="1">Uncharacterized protein</fullName>
    </submittedName>
</protein>
<organism evidence="1 2">
    <name type="scientific">Bacillus inaquosorum KCTC 13429</name>
    <dbReference type="NCBI Taxonomy" id="1236548"/>
    <lineage>
        <taxon>Bacteria</taxon>
        <taxon>Bacillati</taxon>
        <taxon>Bacillota</taxon>
        <taxon>Bacilli</taxon>
        <taxon>Bacillales</taxon>
        <taxon>Bacillaceae</taxon>
        <taxon>Bacillus</taxon>
    </lineage>
</organism>
<evidence type="ECO:0000313" key="1">
    <source>
        <dbReference type="EMBL" id="ELS59781.1"/>
    </source>
</evidence>
<name>A0A9W5LFP5_9BACI</name>
<dbReference type="EMBL" id="AMXN01000008">
    <property type="protein sequence ID" value="ELS59781.1"/>
    <property type="molecule type" value="Genomic_DNA"/>
</dbReference>
<dbReference type="AlphaFoldDB" id="A0A9W5LFP5"/>
<gene>
    <name evidence="1" type="ORF">BSI_37350</name>
</gene>
<comment type="caution">
    <text evidence="1">The sequence shown here is derived from an EMBL/GenBank/DDBJ whole genome shotgun (WGS) entry which is preliminary data.</text>
</comment>
<dbReference type="Proteomes" id="UP000011182">
    <property type="component" value="Unassembled WGS sequence"/>
</dbReference>
<reference evidence="1 2" key="1">
    <citation type="journal article" date="2014" name="Syst. Appl. Microbiol.">
        <title>Genomic insights into the taxonomic status of the three subspecies of Bacillus subtilis.</title>
        <authorList>
            <person name="Yi H."/>
            <person name="Chun J."/>
            <person name="Cha C.J."/>
        </authorList>
    </citation>
    <scope>NUCLEOTIDE SEQUENCE [LARGE SCALE GENOMIC DNA]</scope>
    <source>
        <strain evidence="1 2">KCTC 13429</strain>
    </source>
</reference>
<proteinExistence type="predicted"/>
<sequence length="39" mass="4683">MWCIIADDPKEYSEIYRFEAAYDKRRGCILFAALKRLNI</sequence>
<evidence type="ECO:0000313" key="2">
    <source>
        <dbReference type="Proteomes" id="UP000011182"/>
    </source>
</evidence>